<dbReference type="Proteomes" id="UP000237000">
    <property type="component" value="Unassembled WGS sequence"/>
</dbReference>
<dbReference type="OrthoDB" id="1690312at2759"/>
<proteinExistence type="predicted"/>
<protein>
    <submittedName>
        <fullName evidence="1">Uncharacterized protein</fullName>
    </submittedName>
</protein>
<keyword evidence="2" id="KW-1185">Reference proteome</keyword>
<dbReference type="EMBL" id="JXTC01000051">
    <property type="protein sequence ID" value="PON94494.1"/>
    <property type="molecule type" value="Genomic_DNA"/>
</dbReference>
<reference evidence="2" key="1">
    <citation type="submission" date="2016-06" db="EMBL/GenBank/DDBJ databases">
        <title>Parallel loss of symbiosis genes in relatives of nitrogen-fixing non-legume Parasponia.</title>
        <authorList>
            <person name="Van Velzen R."/>
            <person name="Holmer R."/>
            <person name="Bu F."/>
            <person name="Rutten L."/>
            <person name="Van Zeijl A."/>
            <person name="Liu W."/>
            <person name="Santuari L."/>
            <person name="Cao Q."/>
            <person name="Sharma T."/>
            <person name="Shen D."/>
            <person name="Roswanjaya Y."/>
            <person name="Wardhani T."/>
            <person name="Kalhor M.S."/>
            <person name="Jansen J."/>
            <person name="Van den Hoogen J."/>
            <person name="Gungor B."/>
            <person name="Hartog M."/>
            <person name="Hontelez J."/>
            <person name="Verver J."/>
            <person name="Yang W.-C."/>
            <person name="Schijlen E."/>
            <person name="Repin R."/>
            <person name="Schilthuizen M."/>
            <person name="Schranz E."/>
            <person name="Heidstra R."/>
            <person name="Miyata K."/>
            <person name="Fedorova E."/>
            <person name="Kohlen W."/>
            <person name="Bisseling T."/>
            <person name="Smit S."/>
            <person name="Geurts R."/>
        </authorList>
    </citation>
    <scope>NUCLEOTIDE SEQUENCE [LARGE SCALE GENOMIC DNA]</scope>
    <source>
        <strain evidence="2">cv. RG33-2</strain>
    </source>
</reference>
<name>A0A2P5F9P4_TREOI</name>
<dbReference type="AlphaFoldDB" id="A0A2P5F9P4"/>
<comment type="caution">
    <text evidence="1">The sequence shown here is derived from an EMBL/GenBank/DDBJ whole genome shotgun (WGS) entry which is preliminary data.</text>
</comment>
<gene>
    <name evidence="1" type="ORF">TorRG33x02_097410</name>
</gene>
<organism evidence="1 2">
    <name type="scientific">Trema orientale</name>
    <name type="common">Charcoal tree</name>
    <name type="synonym">Celtis orientalis</name>
    <dbReference type="NCBI Taxonomy" id="63057"/>
    <lineage>
        <taxon>Eukaryota</taxon>
        <taxon>Viridiplantae</taxon>
        <taxon>Streptophyta</taxon>
        <taxon>Embryophyta</taxon>
        <taxon>Tracheophyta</taxon>
        <taxon>Spermatophyta</taxon>
        <taxon>Magnoliopsida</taxon>
        <taxon>eudicotyledons</taxon>
        <taxon>Gunneridae</taxon>
        <taxon>Pentapetalae</taxon>
        <taxon>rosids</taxon>
        <taxon>fabids</taxon>
        <taxon>Rosales</taxon>
        <taxon>Cannabaceae</taxon>
        <taxon>Trema</taxon>
    </lineage>
</organism>
<dbReference type="InParanoid" id="A0A2P5F9P4"/>
<sequence length="103" mass="11801">MVLGGLVPKDDPSFKEFFLFAVLCVETVWKERNTITHDGRVRSFKALQWALATSFACYKEIILQERVDELVSYSHWLPSLLRWIKINVDAAVRDVFSIGVVVA</sequence>
<evidence type="ECO:0000313" key="1">
    <source>
        <dbReference type="EMBL" id="PON94494.1"/>
    </source>
</evidence>
<evidence type="ECO:0000313" key="2">
    <source>
        <dbReference type="Proteomes" id="UP000237000"/>
    </source>
</evidence>
<accession>A0A2P5F9P4</accession>